<sequence>MEKQCDRISNLPESIQTYILSFLPTEDAVRTSSVSKRWRKVCYFVPNLWFDEPYFYKYIIPNDTSPFINFVNSTLSHRDESDVDKFSLIVDAVDLNYDVSHVNSWISFAVGHNVRDLSLRVRLGYLKCLPNCLFTSKTLTNLKLHNLSLKEQTLAGFPMLKKLELFEVIFGDVNQINQLISSCPLLEDLMVATCSWKDNDTTVLVISAPNLKNLGLKHLGSCHEFQVYTGGLRQLDYNGSPPNISPEIILSLLYAKFDYIPPAFVGLSNTPREAFDRRVSRILIELQNVVTLTMSCWCIEFLADDRDLLSHLPASCPSLRDLNLTALATKNHVQVITILLRSYPNLCNLRIEFQELFYSSSNKLNMEEYWRSDHLSTNGTLKHLKTVKLTQLRGSDEELNLVKYLLETSDILESMEITFQYHEYVRPQMKKIAVFTKASPNVKISFL</sequence>
<dbReference type="PANTHER" id="PTHR31900">
    <property type="entry name" value="F-BOX/RNI SUPERFAMILY PROTEIN-RELATED"/>
    <property type="match status" value="1"/>
</dbReference>
<dbReference type="InterPro" id="IPR001810">
    <property type="entry name" value="F-box_dom"/>
</dbReference>
<dbReference type="EMBL" id="KZ305071">
    <property type="protein sequence ID" value="PIA30742.1"/>
    <property type="molecule type" value="Genomic_DNA"/>
</dbReference>
<reference evidence="2 3" key="1">
    <citation type="submission" date="2017-09" db="EMBL/GenBank/DDBJ databases">
        <title>WGS assembly of Aquilegia coerulea Goldsmith.</title>
        <authorList>
            <person name="Hodges S."/>
            <person name="Kramer E."/>
            <person name="Nordborg M."/>
            <person name="Tomkins J."/>
            <person name="Borevitz J."/>
            <person name="Derieg N."/>
            <person name="Yan J."/>
            <person name="Mihaltcheva S."/>
            <person name="Hayes R.D."/>
            <person name="Rokhsar D."/>
        </authorList>
    </citation>
    <scope>NUCLEOTIDE SEQUENCE [LARGE SCALE GENOMIC DNA]</scope>
    <source>
        <strain evidence="3">cv. Goldsmith</strain>
    </source>
</reference>
<dbReference type="InterPro" id="IPR006566">
    <property type="entry name" value="FBD"/>
</dbReference>
<feature type="domain" description="F-box" evidence="1">
    <location>
        <begin position="5"/>
        <end position="52"/>
    </location>
</feature>
<evidence type="ECO:0000313" key="2">
    <source>
        <dbReference type="EMBL" id="PIA30742.1"/>
    </source>
</evidence>
<dbReference type="Pfam" id="PF08387">
    <property type="entry name" value="FBD"/>
    <property type="match status" value="1"/>
</dbReference>
<dbReference type="InterPro" id="IPR032675">
    <property type="entry name" value="LRR_dom_sf"/>
</dbReference>
<gene>
    <name evidence="2" type="ORF">AQUCO_05400089v1</name>
</gene>
<dbReference type="InterPro" id="IPR050232">
    <property type="entry name" value="FBL13/AtMIF1-like"/>
</dbReference>
<dbReference type="OrthoDB" id="612216at2759"/>
<dbReference type="FunCoup" id="A0A2G5CHH1">
    <property type="interactions" value="161"/>
</dbReference>
<dbReference type="InterPro" id="IPR055411">
    <property type="entry name" value="LRR_FXL15/At3g58940/PEG3-like"/>
</dbReference>
<dbReference type="SMART" id="SM00579">
    <property type="entry name" value="FBD"/>
    <property type="match status" value="1"/>
</dbReference>
<organism evidence="2 3">
    <name type="scientific">Aquilegia coerulea</name>
    <name type="common">Rocky mountain columbine</name>
    <dbReference type="NCBI Taxonomy" id="218851"/>
    <lineage>
        <taxon>Eukaryota</taxon>
        <taxon>Viridiplantae</taxon>
        <taxon>Streptophyta</taxon>
        <taxon>Embryophyta</taxon>
        <taxon>Tracheophyta</taxon>
        <taxon>Spermatophyta</taxon>
        <taxon>Magnoliopsida</taxon>
        <taxon>Ranunculales</taxon>
        <taxon>Ranunculaceae</taxon>
        <taxon>Thalictroideae</taxon>
        <taxon>Aquilegia</taxon>
    </lineage>
</organism>
<dbReference type="Pfam" id="PF00646">
    <property type="entry name" value="F-box"/>
    <property type="match status" value="1"/>
</dbReference>
<dbReference type="SUPFAM" id="SSF81383">
    <property type="entry name" value="F-box domain"/>
    <property type="match status" value="1"/>
</dbReference>
<protein>
    <recommendedName>
        <fullName evidence="1">F-box domain-containing protein</fullName>
    </recommendedName>
</protein>
<dbReference type="PROSITE" id="PS50181">
    <property type="entry name" value="FBOX"/>
    <property type="match status" value="1"/>
</dbReference>
<name>A0A2G5CHH1_AQUCA</name>
<evidence type="ECO:0000313" key="3">
    <source>
        <dbReference type="Proteomes" id="UP000230069"/>
    </source>
</evidence>
<dbReference type="SUPFAM" id="SSF52047">
    <property type="entry name" value="RNI-like"/>
    <property type="match status" value="1"/>
</dbReference>
<dbReference type="Proteomes" id="UP000230069">
    <property type="component" value="Unassembled WGS sequence"/>
</dbReference>
<dbReference type="PANTHER" id="PTHR31900:SF30">
    <property type="entry name" value="SUPERFAMILY PROTEIN, PUTATIVE-RELATED"/>
    <property type="match status" value="1"/>
</dbReference>
<dbReference type="EMBL" id="KZ305071">
    <property type="protein sequence ID" value="PIA30745.1"/>
    <property type="molecule type" value="Genomic_DNA"/>
</dbReference>
<accession>A0A2G5CHH1</accession>
<dbReference type="Gene3D" id="1.20.1280.50">
    <property type="match status" value="1"/>
</dbReference>
<dbReference type="AlphaFoldDB" id="A0A2G5CHH1"/>
<dbReference type="SMART" id="SM00256">
    <property type="entry name" value="FBOX"/>
    <property type="match status" value="1"/>
</dbReference>
<dbReference type="STRING" id="218851.A0A2G5CHH1"/>
<dbReference type="InterPro" id="IPR036047">
    <property type="entry name" value="F-box-like_dom_sf"/>
</dbReference>
<evidence type="ECO:0000259" key="1">
    <source>
        <dbReference type="PROSITE" id="PS50181"/>
    </source>
</evidence>
<keyword evidence="3" id="KW-1185">Reference proteome</keyword>
<dbReference type="Gene3D" id="3.80.10.10">
    <property type="entry name" value="Ribonuclease Inhibitor"/>
    <property type="match status" value="1"/>
</dbReference>
<dbReference type="InterPro" id="IPR053781">
    <property type="entry name" value="F-box_AtFBL13-like"/>
</dbReference>
<proteinExistence type="predicted"/>
<dbReference type="CDD" id="cd22160">
    <property type="entry name" value="F-box_AtFBL13-like"/>
    <property type="match status" value="1"/>
</dbReference>
<dbReference type="Pfam" id="PF24758">
    <property type="entry name" value="LRR_At5g56370"/>
    <property type="match status" value="1"/>
</dbReference>
<dbReference type="EMBL" id="KZ305071">
    <property type="protein sequence ID" value="PIA30741.1"/>
    <property type="molecule type" value="Genomic_DNA"/>
</dbReference>